<evidence type="ECO:0000313" key="4">
    <source>
        <dbReference type="Proteomes" id="UP000658514"/>
    </source>
</evidence>
<dbReference type="RefSeq" id="WP_190538586.1">
    <property type="nucleotide sequence ID" value="NZ_CAWPNO010000002.1"/>
</dbReference>
<dbReference type="Pfam" id="PF01370">
    <property type="entry name" value="Epimerase"/>
    <property type="match status" value="1"/>
</dbReference>
<sequence>MKKLLVTGSSGLIGSEVCQYFANQGWFIHGIDNNQRAVFFGPQGDTRWNQKRLESQIKGFVHHEIDIRDRAAILDIIYSLKPDAIVHTAAQPSHDLAASIPFDDFETNAVGTLNLLEATRQFAPEAPFIHMSTNKVYGDAPNQIPMIELATRWDYAELNYQYGIPESFSIDQSKHSIFGASKVAADIMVQEYGRYFGLQTCCLRGGCLTGPNHSGVELHGFLSYLVKCNLEGRTYQIFGYQGKQVRDNIHSFDVARLIDEFIKSPRCGEVYNLGGGKDNTCSILEAFDIVSSLTNKKMIFVYRDEHRQGDHKCYYSNLDKIKTHYPNWSITKDLEFIFSEIVAAWSDKLTLNQHHEICKSTS</sequence>
<proteinExistence type="inferred from homology"/>
<dbReference type="InterPro" id="IPR001509">
    <property type="entry name" value="Epimerase_deHydtase"/>
</dbReference>
<accession>A0ABR8A820</accession>
<feature type="domain" description="NAD-dependent epimerase/dehydratase" evidence="2">
    <location>
        <begin position="5"/>
        <end position="274"/>
    </location>
</feature>
<dbReference type="Gene3D" id="3.40.50.720">
    <property type="entry name" value="NAD(P)-binding Rossmann-like Domain"/>
    <property type="match status" value="1"/>
</dbReference>
<dbReference type="InterPro" id="IPR036291">
    <property type="entry name" value="NAD(P)-bd_dom_sf"/>
</dbReference>
<reference evidence="3 4" key="1">
    <citation type="journal article" date="2020" name="ISME J.">
        <title>Comparative genomics reveals insights into cyanobacterial evolution and habitat adaptation.</title>
        <authorList>
            <person name="Chen M.Y."/>
            <person name="Teng W.K."/>
            <person name="Zhao L."/>
            <person name="Hu C.X."/>
            <person name="Zhou Y.K."/>
            <person name="Han B.P."/>
            <person name="Song L.R."/>
            <person name="Shu W.S."/>
        </authorList>
    </citation>
    <scope>NUCLEOTIDE SEQUENCE [LARGE SCALE GENOMIC DNA]</scope>
    <source>
        <strain evidence="3 4">FACHB-288</strain>
    </source>
</reference>
<dbReference type="CDD" id="cd05258">
    <property type="entry name" value="CDP_TE_SDR_e"/>
    <property type="match status" value="1"/>
</dbReference>
<dbReference type="SUPFAM" id="SSF51735">
    <property type="entry name" value="NAD(P)-binding Rossmann-fold domains"/>
    <property type="match status" value="1"/>
</dbReference>
<comment type="caution">
    <text evidence="3">The sequence shown here is derived from an EMBL/GenBank/DDBJ whole genome shotgun (WGS) entry which is preliminary data.</text>
</comment>
<evidence type="ECO:0000313" key="3">
    <source>
        <dbReference type="EMBL" id="MBD2195428.1"/>
    </source>
</evidence>
<keyword evidence="4" id="KW-1185">Reference proteome</keyword>
<evidence type="ECO:0000259" key="2">
    <source>
        <dbReference type="Pfam" id="PF01370"/>
    </source>
</evidence>
<dbReference type="PANTHER" id="PTHR43000">
    <property type="entry name" value="DTDP-D-GLUCOSE 4,6-DEHYDRATASE-RELATED"/>
    <property type="match status" value="1"/>
</dbReference>
<gene>
    <name evidence="3" type="ORF">H6G24_07995</name>
</gene>
<protein>
    <submittedName>
        <fullName evidence="3">NAD-dependent epimerase/dehydratase family protein</fullName>
    </submittedName>
</protein>
<dbReference type="Proteomes" id="UP000658514">
    <property type="component" value="Unassembled WGS sequence"/>
</dbReference>
<evidence type="ECO:0000256" key="1">
    <source>
        <dbReference type="ARBA" id="ARBA00007637"/>
    </source>
</evidence>
<name>A0ABR8A820_9CYAN</name>
<comment type="similarity">
    <text evidence="1">Belongs to the NAD(P)-dependent epimerase/dehydratase family.</text>
</comment>
<dbReference type="EMBL" id="JACJQH010000010">
    <property type="protein sequence ID" value="MBD2195428.1"/>
    <property type="molecule type" value="Genomic_DNA"/>
</dbReference>
<organism evidence="3 4">
    <name type="scientific">Calothrix parietina FACHB-288</name>
    <dbReference type="NCBI Taxonomy" id="2692896"/>
    <lineage>
        <taxon>Bacteria</taxon>
        <taxon>Bacillati</taxon>
        <taxon>Cyanobacteriota</taxon>
        <taxon>Cyanophyceae</taxon>
        <taxon>Nostocales</taxon>
        <taxon>Calotrichaceae</taxon>
        <taxon>Calothrix</taxon>
    </lineage>
</organism>